<evidence type="ECO:0000259" key="1">
    <source>
        <dbReference type="Pfam" id="PF09937"/>
    </source>
</evidence>
<evidence type="ECO:0000313" key="2">
    <source>
        <dbReference type="EMBL" id="RDK96758.1"/>
    </source>
</evidence>
<dbReference type="Pfam" id="PF09937">
    <property type="entry name" value="DUF2169"/>
    <property type="match status" value="1"/>
</dbReference>
<accession>A0A370R2X3</accession>
<organism evidence="2 3">
    <name type="scientific">Enterobacillus tribolii</name>
    <dbReference type="NCBI Taxonomy" id="1487935"/>
    <lineage>
        <taxon>Bacteria</taxon>
        <taxon>Pseudomonadati</taxon>
        <taxon>Pseudomonadota</taxon>
        <taxon>Gammaproteobacteria</taxon>
        <taxon>Enterobacterales</taxon>
        <taxon>Hafniaceae</taxon>
        <taxon>Enterobacillus</taxon>
    </lineage>
</organism>
<dbReference type="AlphaFoldDB" id="A0A370R2X3"/>
<feature type="domain" description="DUF2169" evidence="1">
    <location>
        <begin position="21"/>
        <end position="321"/>
    </location>
</feature>
<gene>
    <name evidence="2" type="ORF">C8D90_101194</name>
</gene>
<keyword evidence="3" id="KW-1185">Reference proteome</keyword>
<protein>
    <recommendedName>
        <fullName evidence="1">DUF2169 domain-containing protein</fullName>
    </recommendedName>
</protein>
<sequence length="369" mass="41262">MEIVNAAKHTVADINVALDNEGREHLVLAIKATYRIPANDKKPRPQIPAQPLLTADSYVGDPGTTAPLAEHDFCLRKQKCDVVFNASAHAPDGRPVKALTVAAKVGSMAKQLRVCGSRNWLPAVLGWQASEMQPFTSMPLHYGNAFGGMHFWQHDGQTQIEMYMDNGVGTGYASKAPANLVAGLPLPSLLVPGDEVRKPDDGVRPVAFSALPRNHPQRRRYAGTYDDNWRRNDFPLLPRDFDIRYHQSVPEDQQIDFPRGGEEVMLQHMMPGRPAVRFRLPRLDNMPVQVLTVDYQVIKPDVVVDTLYFEPDEGRFSVVWRVTLPIKRKLKEFDTISIGPVCKEWWAKKTMGLAGCGSCSDGKTRERDV</sequence>
<dbReference type="InterPro" id="IPR018683">
    <property type="entry name" value="DUF2169"/>
</dbReference>
<reference evidence="2 3" key="1">
    <citation type="submission" date="2018-07" db="EMBL/GenBank/DDBJ databases">
        <title>Genomic Encyclopedia of Type Strains, Phase IV (KMG-IV): sequencing the most valuable type-strain genomes for metagenomic binning, comparative biology and taxonomic classification.</title>
        <authorList>
            <person name="Goeker M."/>
        </authorList>
    </citation>
    <scope>NUCLEOTIDE SEQUENCE [LARGE SCALE GENOMIC DNA]</scope>
    <source>
        <strain evidence="2 3">DSM 103736</strain>
    </source>
</reference>
<proteinExistence type="predicted"/>
<dbReference type="EMBL" id="QRAP01000001">
    <property type="protein sequence ID" value="RDK96758.1"/>
    <property type="molecule type" value="Genomic_DNA"/>
</dbReference>
<dbReference type="Proteomes" id="UP000254848">
    <property type="component" value="Unassembled WGS sequence"/>
</dbReference>
<dbReference type="OrthoDB" id="237820at2"/>
<comment type="caution">
    <text evidence="2">The sequence shown here is derived from an EMBL/GenBank/DDBJ whole genome shotgun (WGS) entry which is preliminary data.</text>
</comment>
<evidence type="ECO:0000313" key="3">
    <source>
        <dbReference type="Proteomes" id="UP000254848"/>
    </source>
</evidence>
<name>A0A370R2X3_9GAMM</name>
<dbReference type="RefSeq" id="WP_115456549.1">
    <property type="nucleotide sequence ID" value="NZ_QRAP01000001.1"/>
</dbReference>